<feature type="compositionally biased region" description="Low complexity" evidence="1">
    <location>
        <begin position="152"/>
        <end position="163"/>
    </location>
</feature>
<organism evidence="2 3">
    <name type="scientific">Suillus fuscotomentosus</name>
    <dbReference type="NCBI Taxonomy" id="1912939"/>
    <lineage>
        <taxon>Eukaryota</taxon>
        <taxon>Fungi</taxon>
        <taxon>Dikarya</taxon>
        <taxon>Basidiomycota</taxon>
        <taxon>Agaricomycotina</taxon>
        <taxon>Agaricomycetes</taxon>
        <taxon>Agaricomycetidae</taxon>
        <taxon>Boletales</taxon>
        <taxon>Suillineae</taxon>
        <taxon>Suillaceae</taxon>
        <taxon>Suillus</taxon>
    </lineage>
</organism>
<dbReference type="RefSeq" id="XP_041227148.1">
    <property type="nucleotide sequence ID" value="XM_041366837.1"/>
</dbReference>
<name>A0AAD4HM11_9AGAM</name>
<feature type="region of interest" description="Disordered" evidence="1">
    <location>
        <begin position="147"/>
        <end position="173"/>
    </location>
</feature>
<sequence>MSKHPAPTEPEQNAKHVRFKDMQLSDISGVIFIHTFGVPALSPLQDPVAWEILERFIMTDLTYGQMEEEFHAYLGDHHCLLNWMEARLMLFSGDGNDKTSLANLLAVKHKHILAMPTGLMNSQLSSVSGSCTSQHHSCIRKNPDIDIEAEQGDNNNNNNNNNNNKEDNQEEEDIEIDNGPLRCAKVMLLPGPKCKLFDTDHAFGGSVKLAFDLDGLCKEVEARLKDIEPMFYVGEEVCVVAGDYLGLQGHVIQRNNDIFCICWSGTQEEVEVSKYYLEHCPIDRTVKAHMSTQTCQPPAGIKVHQNQQLCLSLNWRLDWKSGFVQWVSNGIIWFQDEGELLRNDAGSDVAPLFIQVEAVMVKCTCLPATLKFTRKHRYNVSVTRGPKFCTEWEVTVPIRFVMKMHNINLDTFNKYIKKEVFIIGGPKKGFRATLKSYVTAPPKSITPPLERITPSALASCLAITWETWSPEVLTAISLQNNNVGPSTEDPWTVNSSDTIIKPTPPKPCNPICWLKEHASQFHDYHTLFNISVGFQGSKLLKQPNGPAPSGHISAWATAKTAGGTRVDYQIPVECLTPAQP</sequence>
<dbReference type="EMBL" id="JABBWK010000021">
    <property type="protein sequence ID" value="KAG1901573.1"/>
    <property type="molecule type" value="Genomic_DNA"/>
</dbReference>
<dbReference type="AlphaFoldDB" id="A0AAD4HM11"/>
<keyword evidence="3" id="KW-1185">Reference proteome</keyword>
<comment type="caution">
    <text evidence="2">The sequence shown here is derived from an EMBL/GenBank/DDBJ whole genome shotgun (WGS) entry which is preliminary data.</text>
</comment>
<reference evidence="2" key="1">
    <citation type="journal article" date="2020" name="New Phytol.">
        <title>Comparative genomics reveals dynamic genome evolution in host specialist ectomycorrhizal fungi.</title>
        <authorList>
            <person name="Lofgren L.A."/>
            <person name="Nguyen N.H."/>
            <person name="Vilgalys R."/>
            <person name="Ruytinx J."/>
            <person name="Liao H.L."/>
            <person name="Branco S."/>
            <person name="Kuo A."/>
            <person name="LaButti K."/>
            <person name="Lipzen A."/>
            <person name="Andreopoulos W."/>
            <person name="Pangilinan J."/>
            <person name="Riley R."/>
            <person name="Hundley H."/>
            <person name="Na H."/>
            <person name="Barry K."/>
            <person name="Grigoriev I.V."/>
            <person name="Stajich J.E."/>
            <person name="Kennedy P.G."/>
        </authorList>
    </citation>
    <scope>NUCLEOTIDE SEQUENCE</scope>
    <source>
        <strain evidence="2">FC203</strain>
    </source>
</reference>
<dbReference type="Proteomes" id="UP001195769">
    <property type="component" value="Unassembled WGS sequence"/>
</dbReference>
<dbReference type="SUPFAM" id="SSF50104">
    <property type="entry name" value="Translation proteins SH3-like domain"/>
    <property type="match status" value="1"/>
</dbReference>
<evidence type="ECO:0000313" key="3">
    <source>
        <dbReference type="Proteomes" id="UP001195769"/>
    </source>
</evidence>
<evidence type="ECO:0000256" key="1">
    <source>
        <dbReference type="SAM" id="MobiDB-lite"/>
    </source>
</evidence>
<gene>
    <name evidence="2" type="ORF">F5891DRAFT_1187430</name>
</gene>
<evidence type="ECO:0000313" key="2">
    <source>
        <dbReference type="EMBL" id="KAG1901573.1"/>
    </source>
</evidence>
<dbReference type="GeneID" id="64661135"/>
<protein>
    <submittedName>
        <fullName evidence="2">Uncharacterized protein</fullName>
    </submittedName>
</protein>
<dbReference type="InterPro" id="IPR008991">
    <property type="entry name" value="Translation_prot_SH3-like_sf"/>
</dbReference>
<accession>A0AAD4HM11</accession>
<proteinExistence type="predicted"/>